<dbReference type="Proteomes" id="UP000199502">
    <property type="component" value="Unassembled WGS sequence"/>
</dbReference>
<keyword evidence="1" id="KW-0812">Transmembrane</keyword>
<keyword evidence="1" id="KW-0472">Membrane</keyword>
<evidence type="ECO:0000313" key="3">
    <source>
        <dbReference type="Proteomes" id="UP000199502"/>
    </source>
</evidence>
<gene>
    <name evidence="2" type="ORF">SAMN05660710_00094</name>
</gene>
<dbReference type="EMBL" id="FMVT01000001">
    <property type="protein sequence ID" value="SCX88014.1"/>
    <property type="molecule type" value="Genomic_DNA"/>
</dbReference>
<proteinExistence type="predicted"/>
<accession>A0A1G5BD14</accession>
<dbReference type="OrthoDB" id="7775871at2"/>
<dbReference type="RefSeq" id="WP_090739562.1">
    <property type="nucleotide sequence ID" value="NZ_FMVT01000001.1"/>
</dbReference>
<keyword evidence="1" id="KW-1133">Transmembrane helix</keyword>
<sequence>MFSLLLLAAIAALTIFLVRMFVRPVSLSSVFRAVFIAPLMILLALPAVAQEAGAPGFIEAILPQLLELLGIVLMFFLTWASARFTRRTGIEIEVRYREAMHSALMTGAHLALNRQLNGPAAIDLIVTHVRQSVPDALGKLKPSENILGRLAEAKLQEAGDKLARELNRVIGS</sequence>
<dbReference type="STRING" id="336292.SAMN05660710_00094"/>
<name>A0A1G5BD14_9RHOB</name>
<feature type="transmembrane region" description="Helical" evidence="1">
    <location>
        <begin position="61"/>
        <end position="82"/>
    </location>
</feature>
<feature type="transmembrane region" description="Helical" evidence="1">
    <location>
        <begin position="30"/>
        <end position="49"/>
    </location>
</feature>
<evidence type="ECO:0000313" key="2">
    <source>
        <dbReference type="EMBL" id="SCX88014.1"/>
    </source>
</evidence>
<evidence type="ECO:0000256" key="1">
    <source>
        <dbReference type="SAM" id="Phobius"/>
    </source>
</evidence>
<keyword evidence="3" id="KW-1185">Reference proteome</keyword>
<dbReference type="AlphaFoldDB" id="A0A1G5BD14"/>
<protein>
    <submittedName>
        <fullName evidence="2">Uncharacterized protein</fullName>
    </submittedName>
</protein>
<reference evidence="2 3" key="1">
    <citation type="submission" date="2016-10" db="EMBL/GenBank/DDBJ databases">
        <authorList>
            <person name="de Groot N.N."/>
        </authorList>
    </citation>
    <scope>NUCLEOTIDE SEQUENCE [LARGE SCALE GENOMIC DNA]</scope>
    <source>
        <strain evidence="2 3">CGMCC 1.8925</strain>
    </source>
</reference>
<organism evidence="2 3">
    <name type="scientific">Paracoccus tibetensis</name>
    <dbReference type="NCBI Taxonomy" id="336292"/>
    <lineage>
        <taxon>Bacteria</taxon>
        <taxon>Pseudomonadati</taxon>
        <taxon>Pseudomonadota</taxon>
        <taxon>Alphaproteobacteria</taxon>
        <taxon>Rhodobacterales</taxon>
        <taxon>Paracoccaceae</taxon>
        <taxon>Paracoccus</taxon>
    </lineage>
</organism>